<feature type="compositionally biased region" description="Acidic residues" evidence="1">
    <location>
        <begin position="989"/>
        <end position="998"/>
    </location>
</feature>
<proteinExistence type="predicted"/>
<dbReference type="EMBL" id="JARIHO010000015">
    <property type="protein sequence ID" value="KAJ7349930.1"/>
    <property type="molecule type" value="Genomic_DNA"/>
</dbReference>
<feature type="region of interest" description="Disordered" evidence="1">
    <location>
        <begin position="924"/>
        <end position="998"/>
    </location>
</feature>
<comment type="caution">
    <text evidence="2">The sequence shown here is derived from an EMBL/GenBank/DDBJ whole genome shotgun (WGS) entry which is preliminary data.</text>
</comment>
<dbReference type="PANTHER" id="PTHR31912">
    <property type="entry name" value="IP13529P"/>
    <property type="match status" value="1"/>
</dbReference>
<name>A0AAD7ESQ9_9AGAR</name>
<protein>
    <submittedName>
        <fullName evidence="2">Uncharacterized protein</fullName>
    </submittedName>
</protein>
<dbReference type="Proteomes" id="UP001218218">
    <property type="component" value="Unassembled WGS sequence"/>
</dbReference>
<dbReference type="AlphaFoldDB" id="A0AAD7ESQ9"/>
<accession>A0AAD7ESQ9</accession>
<reference evidence="2" key="1">
    <citation type="submission" date="2023-03" db="EMBL/GenBank/DDBJ databases">
        <title>Massive genome expansion in bonnet fungi (Mycena s.s.) driven by repeated elements and novel gene families across ecological guilds.</title>
        <authorList>
            <consortium name="Lawrence Berkeley National Laboratory"/>
            <person name="Harder C.B."/>
            <person name="Miyauchi S."/>
            <person name="Viragh M."/>
            <person name="Kuo A."/>
            <person name="Thoen E."/>
            <person name="Andreopoulos B."/>
            <person name="Lu D."/>
            <person name="Skrede I."/>
            <person name="Drula E."/>
            <person name="Henrissat B."/>
            <person name="Morin E."/>
            <person name="Kohler A."/>
            <person name="Barry K."/>
            <person name="LaButti K."/>
            <person name="Morin E."/>
            <person name="Salamov A."/>
            <person name="Lipzen A."/>
            <person name="Mereny Z."/>
            <person name="Hegedus B."/>
            <person name="Baldrian P."/>
            <person name="Stursova M."/>
            <person name="Weitz H."/>
            <person name="Taylor A."/>
            <person name="Grigoriev I.V."/>
            <person name="Nagy L.G."/>
            <person name="Martin F."/>
            <person name="Kauserud H."/>
        </authorList>
    </citation>
    <scope>NUCLEOTIDE SEQUENCE</scope>
    <source>
        <strain evidence="2">CBHHK002</strain>
    </source>
</reference>
<keyword evidence="3" id="KW-1185">Reference proteome</keyword>
<evidence type="ECO:0000313" key="2">
    <source>
        <dbReference type="EMBL" id="KAJ7349930.1"/>
    </source>
</evidence>
<gene>
    <name evidence="2" type="ORF">DFH08DRAFT_913873</name>
</gene>
<evidence type="ECO:0000256" key="1">
    <source>
        <dbReference type="SAM" id="MobiDB-lite"/>
    </source>
</evidence>
<evidence type="ECO:0000313" key="3">
    <source>
        <dbReference type="Proteomes" id="UP001218218"/>
    </source>
</evidence>
<sequence length="998" mass="114010">MFLLDTLDNLSRLRVLSSLMRAILWVLKEARCKDVPSFDRLRKVQKDLCSECGIPSIPCKSVQSNIFFMNDPRKIIAQDWSNPATRKLIRVYPEIPEDGIIREFWWRKTMDLDVLSPMYNAAGKHYYVNEVSRLQDGRFVIPVCWVTFRGKVYADTYAVELNDQGEATIIDTKTTLICSDILNENYHDLEHVDTIPKWTASTKEAGYSDCMPNPKRKIAAGRPMYSSFVNYFSDDVSGNRTKSWNKHWNAYMTHKNLPRELHQQEFHVHFVSTSPNASTSEQFQEFKTAAEPVEVHDEFGEAFCFCLYVNAGASDNPMQSKVACHIGGKGKFYCRKCGIGRTQQEKATNERYHALFEGGTPRTKEKILKELEKQVELACSRVAKPIQNSQTATGVKDVYTQFWIEDLISRFREMRKDKARSLEDIKQELIQWTVDNRDKIYSLFLSMKGFDPARDTPIEILHTILLGVVKYVWHITHTAWSPEEKQKYAVRLQATNVDGLSIHAIQSAYIMQYAGSLIGHQFKTLVQTNIFHVQSLVSDLKFKAWKAAGELSALLWVPEIRNPMEYQQDLKVAVGNVLDTCAMIDPSKMITKIKYHLLVHSPYDAALFGPLIGVATEIFESFNRVFRYCSILSNHLAPSQDIARQPGDQEGFKHRITDGKWLSGEDGEWVRAGSGVRRFMVEHPVLQKLVGWTEKKQLVHLSPVDLGPGVVKLVSLKRGQAKRDNVPLQSTSATSALHFGDYKPDSTWTKCLHVISELLDKCLTNSWVFSKGLTDDAPKIIGRVSDILIDPTGIVLVVLEKFQFLRERDDVYGMPVLIRRDREVKFSIVPAKFNVQHDCKSAECEATGVRSRMQERVESDKTENFIVHKTLDRFIINTHAFHNAHLLRATLPRNLVAPIPFLADRTVKHHELAAEFWEQCATKKRKRAQEDGDEEKAIERRRKTVDMTPNESLVSGRSRRQIKPSKKAAATPEPESEGDREEEPKDVSESDSDMDCTD</sequence>
<dbReference type="PANTHER" id="PTHR31912:SF34">
    <property type="entry name" value="NOTOCHORD-RELATED PROTEIN"/>
    <property type="match status" value="1"/>
</dbReference>
<feature type="compositionally biased region" description="Basic residues" evidence="1">
    <location>
        <begin position="957"/>
        <end position="966"/>
    </location>
</feature>
<organism evidence="2 3">
    <name type="scientific">Mycena albidolilacea</name>
    <dbReference type="NCBI Taxonomy" id="1033008"/>
    <lineage>
        <taxon>Eukaryota</taxon>
        <taxon>Fungi</taxon>
        <taxon>Dikarya</taxon>
        <taxon>Basidiomycota</taxon>
        <taxon>Agaricomycotina</taxon>
        <taxon>Agaricomycetes</taxon>
        <taxon>Agaricomycetidae</taxon>
        <taxon>Agaricales</taxon>
        <taxon>Marasmiineae</taxon>
        <taxon>Mycenaceae</taxon>
        <taxon>Mycena</taxon>
    </lineage>
</organism>